<feature type="non-terminal residue" evidence="2">
    <location>
        <position position="82"/>
    </location>
</feature>
<comment type="caution">
    <text evidence="2">The sequence shown here is derived from an EMBL/GenBank/DDBJ whole genome shotgun (WGS) entry which is preliminary data.</text>
</comment>
<dbReference type="EMBL" id="JACEGQ020000018">
    <property type="protein sequence ID" value="KAH8482508.1"/>
    <property type="molecule type" value="Genomic_DNA"/>
</dbReference>
<feature type="compositionally biased region" description="Gly residues" evidence="1">
    <location>
        <begin position="1"/>
        <end position="14"/>
    </location>
</feature>
<keyword evidence="3" id="KW-1185">Reference proteome</keyword>
<organism evidence="2 3">
    <name type="scientific">Populus deltoides</name>
    <name type="common">Eastern poplar</name>
    <name type="synonym">Eastern cottonwood</name>
    <dbReference type="NCBI Taxonomy" id="3696"/>
    <lineage>
        <taxon>Eukaryota</taxon>
        <taxon>Viridiplantae</taxon>
        <taxon>Streptophyta</taxon>
        <taxon>Embryophyta</taxon>
        <taxon>Tracheophyta</taxon>
        <taxon>Spermatophyta</taxon>
        <taxon>Magnoliopsida</taxon>
        <taxon>eudicotyledons</taxon>
        <taxon>Gunneridae</taxon>
        <taxon>Pentapetalae</taxon>
        <taxon>rosids</taxon>
        <taxon>fabids</taxon>
        <taxon>Malpighiales</taxon>
        <taxon>Salicaceae</taxon>
        <taxon>Saliceae</taxon>
        <taxon>Populus</taxon>
    </lineage>
</organism>
<gene>
    <name evidence="2" type="ORF">H0E87_029810</name>
</gene>
<sequence>MDRFGGVHGFGSGGSDERRALLSQGGGRKRNDASEDNQFTDLEHGDAVPAANVGFGRVLSLAKPDAVKLIIATLALLIASTS</sequence>
<protein>
    <submittedName>
        <fullName evidence="2">Uncharacterized protein</fullName>
    </submittedName>
</protein>
<proteinExistence type="predicted"/>
<feature type="region of interest" description="Disordered" evidence="1">
    <location>
        <begin position="1"/>
        <end position="43"/>
    </location>
</feature>
<accession>A0A8T2WNT8</accession>
<evidence type="ECO:0000313" key="3">
    <source>
        <dbReference type="Proteomes" id="UP000807159"/>
    </source>
</evidence>
<dbReference type="Proteomes" id="UP000807159">
    <property type="component" value="Chromosome 18"/>
</dbReference>
<dbReference type="AlphaFoldDB" id="A0A8T2WNT8"/>
<evidence type="ECO:0000313" key="2">
    <source>
        <dbReference type="EMBL" id="KAH8482508.1"/>
    </source>
</evidence>
<evidence type="ECO:0000256" key="1">
    <source>
        <dbReference type="SAM" id="MobiDB-lite"/>
    </source>
</evidence>
<name>A0A8T2WNT8_POPDE</name>
<reference evidence="2" key="1">
    <citation type="journal article" date="2021" name="J. Hered.">
        <title>Genome Assembly of Salicaceae Populus deltoides (Eastern Cottonwood) I-69 Based on Nanopore Sequencing and Hi-C Technologies.</title>
        <authorList>
            <person name="Bai S."/>
            <person name="Wu H."/>
            <person name="Zhang J."/>
            <person name="Pan Z."/>
            <person name="Zhao W."/>
            <person name="Li Z."/>
            <person name="Tong C."/>
        </authorList>
    </citation>
    <scope>NUCLEOTIDE SEQUENCE</scope>
    <source>
        <tissue evidence="2">Leaf</tissue>
    </source>
</reference>